<keyword evidence="4" id="KW-1185">Reference proteome</keyword>
<dbReference type="EMBL" id="JAIWYP010000012">
    <property type="protein sequence ID" value="KAH3726195.1"/>
    <property type="molecule type" value="Genomic_DNA"/>
</dbReference>
<reference evidence="3" key="1">
    <citation type="journal article" date="2019" name="bioRxiv">
        <title>The Genome of the Zebra Mussel, Dreissena polymorpha: A Resource for Invasive Species Research.</title>
        <authorList>
            <person name="McCartney M.A."/>
            <person name="Auch B."/>
            <person name="Kono T."/>
            <person name="Mallez S."/>
            <person name="Zhang Y."/>
            <person name="Obille A."/>
            <person name="Becker A."/>
            <person name="Abrahante J.E."/>
            <person name="Garbe J."/>
            <person name="Badalamenti J.P."/>
            <person name="Herman A."/>
            <person name="Mangelson H."/>
            <person name="Liachko I."/>
            <person name="Sullivan S."/>
            <person name="Sone E.D."/>
            <person name="Koren S."/>
            <person name="Silverstein K.A.T."/>
            <person name="Beckman K.B."/>
            <person name="Gohl D.M."/>
        </authorList>
    </citation>
    <scope>NUCLEOTIDE SEQUENCE</scope>
    <source>
        <strain evidence="3">Duluth1</strain>
        <tissue evidence="3">Whole animal</tissue>
    </source>
</reference>
<dbReference type="PANTHER" id="PTHR10643">
    <property type="entry name" value="KINETOCHORE PROTEIN NDC80"/>
    <property type="match status" value="1"/>
</dbReference>
<dbReference type="InterPro" id="IPR005550">
    <property type="entry name" value="Kinetochore_Ndc80"/>
</dbReference>
<evidence type="ECO:0000256" key="1">
    <source>
        <dbReference type="SAM" id="Coils"/>
    </source>
</evidence>
<evidence type="ECO:0000259" key="2">
    <source>
        <dbReference type="Pfam" id="PF24487"/>
    </source>
</evidence>
<sequence length="397" mass="46694">VLFQFVSKSYTSYMNERDEYEEEIADLRLALRETILGSTGIDGLVEENRHLEEQLALLEQDSDRLEGSKQKLSLMQLDEERIRGYVSELDAHRREQELQLTEADEQCQRLEAELQAEELEIERMKEIERKQEFSQEDVERIHLKGRELRRQKEELERSIQRMNEDIWKTEISLSKELEECESKCQQYNKIAQALKLIPITAEHSCGIDYEMKKPMYSDVNDFHFTVKPALMTLKAQCFQSANEKESERMKANEQLEQVTEHLSDAQNELTLLESKFKRAEDEVETKRQFNQKQLETLQQKCEDLQTDIVQLNDHSTLTLGGLDNEIKRLRHWEEQEKQKAKNHLDQYVTFHSDALKEFMDNAEFMQNQLTAADEASQRELERVEAIARAAGIDLSTI</sequence>
<reference evidence="3" key="2">
    <citation type="submission" date="2020-11" db="EMBL/GenBank/DDBJ databases">
        <authorList>
            <person name="McCartney M.A."/>
            <person name="Auch B."/>
            <person name="Kono T."/>
            <person name="Mallez S."/>
            <person name="Becker A."/>
            <person name="Gohl D.M."/>
            <person name="Silverstein K.A.T."/>
            <person name="Koren S."/>
            <person name="Bechman K.B."/>
            <person name="Herman A."/>
            <person name="Abrahante J.E."/>
            <person name="Garbe J."/>
        </authorList>
    </citation>
    <scope>NUCLEOTIDE SEQUENCE</scope>
    <source>
        <strain evidence="3">Duluth1</strain>
        <tissue evidence="3">Whole animal</tissue>
    </source>
</reference>
<feature type="coiled-coil region" evidence="1">
    <location>
        <begin position="10"/>
        <end position="172"/>
    </location>
</feature>
<feature type="domain" description="Kinetochore protein NDC80 loop region" evidence="2">
    <location>
        <begin position="153"/>
        <end position="350"/>
    </location>
</feature>
<dbReference type="Pfam" id="PF24487">
    <property type="entry name" value="NDC80_loop"/>
    <property type="match status" value="1"/>
</dbReference>
<dbReference type="GO" id="GO:0051315">
    <property type="term" value="P:attachment of mitotic spindle microtubules to kinetochore"/>
    <property type="evidence" value="ECO:0007669"/>
    <property type="project" value="InterPro"/>
</dbReference>
<gene>
    <name evidence="3" type="ORF">DPMN_052052</name>
</gene>
<dbReference type="PANTHER" id="PTHR10643:SF2">
    <property type="entry name" value="KINETOCHORE PROTEIN NDC80 HOMOLOG"/>
    <property type="match status" value="1"/>
</dbReference>
<protein>
    <recommendedName>
        <fullName evidence="2">Kinetochore protein NDC80 loop region domain-containing protein</fullName>
    </recommendedName>
</protein>
<dbReference type="AlphaFoldDB" id="A0A9D4CIZ5"/>
<organism evidence="3 4">
    <name type="scientific">Dreissena polymorpha</name>
    <name type="common">Zebra mussel</name>
    <name type="synonym">Mytilus polymorpha</name>
    <dbReference type="NCBI Taxonomy" id="45954"/>
    <lineage>
        <taxon>Eukaryota</taxon>
        <taxon>Metazoa</taxon>
        <taxon>Spiralia</taxon>
        <taxon>Lophotrochozoa</taxon>
        <taxon>Mollusca</taxon>
        <taxon>Bivalvia</taxon>
        <taxon>Autobranchia</taxon>
        <taxon>Heteroconchia</taxon>
        <taxon>Euheterodonta</taxon>
        <taxon>Imparidentia</taxon>
        <taxon>Neoheterodontei</taxon>
        <taxon>Myida</taxon>
        <taxon>Dreissenoidea</taxon>
        <taxon>Dreissenidae</taxon>
        <taxon>Dreissena</taxon>
    </lineage>
</organism>
<evidence type="ECO:0000313" key="3">
    <source>
        <dbReference type="EMBL" id="KAH3726195.1"/>
    </source>
</evidence>
<dbReference type="GO" id="GO:0031262">
    <property type="term" value="C:Ndc80 complex"/>
    <property type="evidence" value="ECO:0007669"/>
    <property type="project" value="InterPro"/>
</dbReference>
<feature type="non-terminal residue" evidence="3">
    <location>
        <position position="397"/>
    </location>
</feature>
<feature type="coiled-coil region" evidence="1">
    <location>
        <begin position="241"/>
        <end position="314"/>
    </location>
</feature>
<comment type="caution">
    <text evidence="3">The sequence shown here is derived from an EMBL/GenBank/DDBJ whole genome shotgun (WGS) entry which is preliminary data.</text>
</comment>
<accession>A0A9D4CIZ5</accession>
<evidence type="ECO:0000313" key="4">
    <source>
        <dbReference type="Proteomes" id="UP000828390"/>
    </source>
</evidence>
<name>A0A9D4CIZ5_DREPO</name>
<keyword evidence="1" id="KW-0175">Coiled coil</keyword>
<proteinExistence type="predicted"/>
<dbReference type="InterPro" id="IPR057091">
    <property type="entry name" value="NDC80_loop"/>
</dbReference>
<dbReference type="Proteomes" id="UP000828390">
    <property type="component" value="Unassembled WGS sequence"/>
</dbReference>